<name>A0ABX7C085_9HYPH</name>
<keyword evidence="1" id="KW-0808">Transferase</keyword>
<sequence length="120" mass="12797">MVHAILADAYRNGFGTVPPAFGDWWTLLTADSEYDPALVFVALDAAGNPVGLAQCWTSGFIKDLAVVPPWRGRGIGDALLAEAFAEFRNRGLSHVDLKVGAANAPALSLYRRAGMVEVPL</sequence>
<dbReference type="PROSITE" id="PS51186">
    <property type="entry name" value="GNAT"/>
    <property type="match status" value="1"/>
</dbReference>
<evidence type="ECO:0000313" key="5">
    <source>
        <dbReference type="Proteomes" id="UP000595460"/>
    </source>
</evidence>
<dbReference type="Gene3D" id="3.40.630.30">
    <property type="match status" value="1"/>
</dbReference>
<dbReference type="InterPro" id="IPR050832">
    <property type="entry name" value="Bact_Acetyltransf"/>
</dbReference>
<dbReference type="InterPro" id="IPR016181">
    <property type="entry name" value="Acyl_CoA_acyltransferase"/>
</dbReference>
<evidence type="ECO:0000256" key="1">
    <source>
        <dbReference type="ARBA" id="ARBA00022679"/>
    </source>
</evidence>
<keyword evidence="2" id="KW-0012">Acyltransferase</keyword>
<dbReference type="RefSeq" id="WP_201662097.1">
    <property type="nucleotide sequence ID" value="NZ_CP068047.1"/>
</dbReference>
<accession>A0ABX7C085</accession>
<protein>
    <submittedName>
        <fullName evidence="4">GNAT family N-acetyltransferase</fullName>
    </submittedName>
</protein>
<feature type="domain" description="N-acetyltransferase" evidence="3">
    <location>
        <begin position="1"/>
        <end position="120"/>
    </location>
</feature>
<reference evidence="4 5" key="1">
    <citation type="submission" date="2021-01" db="EMBL/GenBank/DDBJ databases">
        <title>Genome seq and assembly of Devosia sp. G19.</title>
        <authorList>
            <person name="Chhetri G."/>
        </authorList>
    </citation>
    <scope>NUCLEOTIDE SEQUENCE [LARGE SCALE GENOMIC DNA]</scope>
    <source>
        <strain evidence="4 5">G19</strain>
    </source>
</reference>
<keyword evidence="5" id="KW-1185">Reference proteome</keyword>
<dbReference type="Proteomes" id="UP000595460">
    <property type="component" value="Chromosome"/>
</dbReference>
<dbReference type="PANTHER" id="PTHR43877">
    <property type="entry name" value="AMINOALKYLPHOSPHONATE N-ACETYLTRANSFERASE-RELATED-RELATED"/>
    <property type="match status" value="1"/>
</dbReference>
<dbReference type="Pfam" id="PF00583">
    <property type="entry name" value="Acetyltransf_1"/>
    <property type="match status" value="1"/>
</dbReference>
<gene>
    <name evidence="4" type="ORF">JI749_08250</name>
</gene>
<proteinExistence type="predicted"/>
<evidence type="ECO:0000259" key="3">
    <source>
        <dbReference type="PROSITE" id="PS51186"/>
    </source>
</evidence>
<organism evidence="4 5">
    <name type="scientific">Devosia oryziradicis</name>
    <dbReference type="NCBI Taxonomy" id="2801335"/>
    <lineage>
        <taxon>Bacteria</taxon>
        <taxon>Pseudomonadati</taxon>
        <taxon>Pseudomonadota</taxon>
        <taxon>Alphaproteobacteria</taxon>
        <taxon>Hyphomicrobiales</taxon>
        <taxon>Devosiaceae</taxon>
        <taxon>Devosia</taxon>
    </lineage>
</organism>
<evidence type="ECO:0000313" key="4">
    <source>
        <dbReference type="EMBL" id="QQR37583.1"/>
    </source>
</evidence>
<evidence type="ECO:0000256" key="2">
    <source>
        <dbReference type="ARBA" id="ARBA00023315"/>
    </source>
</evidence>
<dbReference type="EMBL" id="CP068047">
    <property type="protein sequence ID" value="QQR37583.1"/>
    <property type="molecule type" value="Genomic_DNA"/>
</dbReference>
<dbReference type="CDD" id="cd04301">
    <property type="entry name" value="NAT_SF"/>
    <property type="match status" value="1"/>
</dbReference>
<dbReference type="SUPFAM" id="SSF55729">
    <property type="entry name" value="Acyl-CoA N-acyltransferases (Nat)"/>
    <property type="match status" value="1"/>
</dbReference>
<dbReference type="InterPro" id="IPR000182">
    <property type="entry name" value="GNAT_dom"/>
</dbReference>